<proteinExistence type="predicted"/>
<accession>A0A182KJ03</accession>
<keyword evidence="1" id="KW-0472">Membrane</keyword>
<feature type="transmembrane region" description="Helical" evidence="1">
    <location>
        <begin position="105"/>
        <end position="131"/>
    </location>
</feature>
<name>A0A182KJ03_9DIPT</name>
<dbReference type="EnsemblMetazoa" id="ACHR014407-RA">
    <property type="protein sequence ID" value="ACHR014407-PA"/>
    <property type="gene ID" value="ACHR014407"/>
</dbReference>
<keyword evidence="3" id="KW-1185">Reference proteome</keyword>
<dbReference type="VEuPathDB" id="VectorBase:ACHR014407"/>
<evidence type="ECO:0000313" key="3">
    <source>
        <dbReference type="Proteomes" id="UP000075881"/>
    </source>
</evidence>
<keyword evidence="1" id="KW-1133">Transmembrane helix</keyword>
<reference evidence="3" key="1">
    <citation type="submission" date="2013-03" db="EMBL/GenBank/DDBJ databases">
        <title>The Genome Sequence of Anopheles christyi ACHKN1017.</title>
        <authorList>
            <consortium name="The Broad Institute Genomics Platform"/>
            <person name="Neafsey D.E."/>
            <person name="Besansky N."/>
            <person name="Walker B."/>
            <person name="Young S.K."/>
            <person name="Zeng Q."/>
            <person name="Gargeya S."/>
            <person name="Fitzgerald M."/>
            <person name="Haas B."/>
            <person name="Abouelleil A."/>
            <person name="Allen A.W."/>
            <person name="Alvarado L."/>
            <person name="Arachchi H.M."/>
            <person name="Berlin A.M."/>
            <person name="Chapman S.B."/>
            <person name="Gainer-Dewar J."/>
            <person name="Goldberg J."/>
            <person name="Griggs A."/>
            <person name="Gujja S."/>
            <person name="Hansen M."/>
            <person name="Howarth C."/>
            <person name="Imamovic A."/>
            <person name="Ireland A."/>
            <person name="Larimer J."/>
            <person name="McCowan C."/>
            <person name="Murphy C."/>
            <person name="Pearson M."/>
            <person name="Poon T.W."/>
            <person name="Priest M."/>
            <person name="Roberts A."/>
            <person name="Saif S."/>
            <person name="Shea T."/>
            <person name="Sisk P."/>
            <person name="Sykes S."/>
            <person name="Wortman J."/>
            <person name="Nusbaum C."/>
            <person name="Birren B."/>
        </authorList>
    </citation>
    <scope>NUCLEOTIDE SEQUENCE [LARGE SCALE GENOMIC DNA]</scope>
    <source>
        <strain evidence="3">ACHKN1017</strain>
    </source>
</reference>
<dbReference type="AlphaFoldDB" id="A0A182KJ03"/>
<protein>
    <submittedName>
        <fullName evidence="2">Uncharacterized protein</fullName>
    </submittedName>
</protein>
<evidence type="ECO:0000256" key="1">
    <source>
        <dbReference type="SAM" id="Phobius"/>
    </source>
</evidence>
<reference evidence="2" key="2">
    <citation type="submission" date="2020-05" db="UniProtKB">
        <authorList>
            <consortium name="EnsemblMetazoa"/>
        </authorList>
    </citation>
    <scope>IDENTIFICATION</scope>
    <source>
        <strain evidence="2">ACHKN1017</strain>
    </source>
</reference>
<dbReference type="Proteomes" id="UP000075881">
    <property type="component" value="Unassembled WGS sequence"/>
</dbReference>
<keyword evidence="1" id="KW-0812">Transmembrane</keyword>
<sequence>MSNHTARFDQHHQPDRVRFRARTGCVADDAIVLLLAQRFRLLLLRCLSCRCSSRSRSSRLTALTFSWLLLAKPEIHAGGVPATTHGGHREQHEALLPVRELLHHLLLPLLGPLGALLLFTCLPCFLFRLALSLVRPQLRPDLFDAHRARFVQCRDLAQQIADKERSIADARIRDASPTVLLLLPLASCPLLTSFFTTTNSGWYVVLVQIHFCVLVTG</sequence>
<evidence type="ECO:0000313" key="2">
    <source>
        <dbReference type="EnsemblMetazoa" id="ACHR014407-PA"/>
    </source>
</evidence>
<organism evidence="2 3">
    <name type="scientific">Anopheles christyi</name>
    <dbReference type="NCBI Taxonomy" id="43041"/>
    <lineage>
        <taxon>Eukaryota</taxon>
        <taxon>Metazoa</taxon>
        <taxon>Ecdysozoa</taxon>
        <taxon>Arthropoda</taxon>
        <taxon>Hexapoda</taxon>
        <taxon>Insecta</taxon>
        <taxon>Pterygota</taxon>
        <taxon>Neoptera</taxon>
        <taxon>Endopterygota</taxon>
        <taxon>Diptera</taxon>
        <taxon>Nematocera</taxon>
        <taxon>Culicoidea</taxon>
        <taxon>Culicidae</taxon>
        <taxon>Anophelinae</taxon>
        <taxon>Anopheles</taxon>
    </lineage>
</organism>